<organism evidence="3 4">
    <name type="scientific">Saccharothrix syringae</name>
    <name type="common">Nocardiopsis syringae</name>
    <dbReference type="NCBI Taxonomy" id="103733"/>
    <lineage>
        <taxon>Bacteria</taxon>
        <taxon>Bacillati</taxon>
        <taxon>Actinomycetota</taxon>
        <taxon>Actinomycetes</taxon>
        <taxon>Pseudonocardiales</taxon>
        <taxon>Pseudonocardiaceae</taxon>
        <taxon>Saccharothrix</taxon>
    </lineage>
</organism>
<dbReference type="EMBL" id="CP034550">
    <property type="protein sequence ID" value="QFZ20312.1"/>
    <property type="molecule type" value="Genomic_DNA"/>
</dbReference>
<reference evidence="4" key="1">
    <citation type="journal article" date="2021" name="Curr. Microbiol.">
        <title>Complete genome of nocamycin-producing strain Saccharothrix syringae NRRL B-16468 reveals the biosynthetic potential for secondary metabolites.</title>
        <authorList>
            <person name="Mo X."/>
            <person name="Yang S."/>
        </authorList>
    </citation>
    <scope>NUCLEOTIDE SEQUENCE [LARGE SCALE GENOMIC DNA]</scope>
    <source>
        <strain evidence="4">ATCC 51364 / DSM 43886 / JCM 6844 / KCTC 9398 / NBRC 14523 / NRRL B-16468 / INA 2240</strain>
    </source>
</reference>
<dbReference type="Pfam" id="PF13560">
    <property type="entry name" value="HTH_31"/>
    <property type="match status" value="1"/>
</dbReference>
<keyword evidence="4" id="KW-1185">Reference proteome</keyword>
<keyword evidence="2" id="KW-0812">Transmembrane</keyword>
<feature type="region of interest" description="Disordered" evidence="1">
    <location>
        <begin position="1"/>
        <end position="23"/>
    </location>
</feature>
<keyword evidence="2" id="KW-0472">Membrane</keyword>
<keyword evidence="2" id="KW-1133">Transmembrane helix</keyword>
<feature type="transmembrane region" description="Helical" evidence="2">
    <location>
        <begin position="202"/>
        <end position="221"/>
    </location>
</feature>
<dbReference type="AlphaFoldDB" id="A0A5Q0H3L6"/>
<dbReference type="RefSeq" id="WP_153278373.1">
    <property type="nucleotide sequence ID" value="NZ_CP034550.1"/>
</dbReference>
<dbReference type="Proteomes" id="UP000325787">
    <property type="component" value="Chromosome"/>
</dbReference>
<feature type="compositionally biased region" description="Basic and acidic residues" evidence="1">
    <location>
        <begin position="150"/>
        <end position="174"/>
    </location>
</feature>
<gene>
    <name evidence="3" type="ORF">EKG83_25410</name>
</gene>
<dbReference type="KEGG" id="ssyi:EKG83_25410"/>
<evidence type="ECO:0000313" key="3">
    <source>
        <dbReference type="EMBL" id="QFZ20312.1"/>
    </source>
</evidence>
<evidence type="ECO:0000313" key="4">
    <source>
        <dbReference type="Proteomes" id="UP000325787"/>
    </source>
</evidence>
<feature type="compositionally biased region" description="Pro residues" evidence="1">
    <location>
        <begin position="136"/>
        <end position="145"/>
    </location>
</feature>
<dbReference type="CDD" id="cd00093">
    <property type="entry name" value="HTH_XRE"/>
    <property type="match status" value="1"/>
</dbReference>
<sequence>MSTERVGAGRRARPAPEDPQQQATVLSAWSPPSAALAGALAAGTPAGFRVALDALRREKGLTYARLERRARGVPGISRSSAHAMLTGQRDLTAHRVSALLHLCGVPAHERDQWLTGLARLQAPEPPASEEPVVYSSPPPPPPPEPVAAADDDRGADAVEPDPPRPRRGSGRDEVHGGLPRLLAALALAPAGAIALARWGVPVPVMLGCCTAAAVGIALWTVGRTAEVDRPHVRKVWLDSAPFPEPPRAARPVIGDDR</sequence>
<name>A0A5Q0H3L6_SACSY</name>
<accession>A0A5Q0H3L6</accession>
<feature type="transmembrane region" description="Helical" evidence="2">
    <location>
        <begin position="177"/>
        <end position="196"/>
    </location>
</feature>
<protein>
    <submittedName>
        <fullName evidence="3">XRE family transcriptional regulator</fullName>
    </submittedName>
</protein>
<proteinExistence type="predicted"/>
<evidence type="ECO:0000256" key="1">
    <source>
        <dbReference type="SAM" id="MobiDB-lite"/>
    </source>
</evidence>
<evidence type="ECO:0000256" key="2">
    <source>
        <dbReference type="SAM" id="Phobius"/>
    </source>
</evidence>
<dbReference type="InterPro" id="IPR001387">
    <property type="entry name" value="Cro/C1-type_HTH"/>
</dbReference>
<feature type="region of interest" description="Disordered" evidence="1">
    <location>
        <begin position="124"/>
        <end position="174"/>
    </location>
</feature>